<gene>
    <name evidence="1" type="ORF">CEY11_10020</name>
</gene>
<reference evidence="2" key="1">
    <citation type="submission" date="2017-06" db="EMBL/GenBank/DDBJ databases">
        <title>Herbaspirillum phytohormonus sp. nov., isolated from the root nodule of Robinia pseudoacacia in lead-zinc mine.</title>
        <authorList>
            <person name="Fan M."/>
            <person name="Lin Y."/>
        </authorList>
    </citation>
    <scope>NUCLEOTIDE SEQUENCE [LARGE SCALE GENOMIC DNA]</scope>
    <source>
        <strain evidence="2">SC-089</strain>
    </source>
</reference>
<dbReference type="AlphaFoldDB" id="A0A225MKZ1"/>
<sequence length="666" mass="71290">MRRLVRTGDWRAGLASFKDARSAGAPPDASARLLCAIARLRLADGDGAVAARQAGAVGGAGHGVQDDRIDAALVKEAGGRVDMRRLAIAPLIRKGELARAVPLLRVLVQAYRDIADDRRTLASVLGRLKCWDEAVECADEAAAIAPMDPDLQGARIQLRLLASRELDAAAVARDTAGLAAADLPNAHLWLAALLRGGQAGAAAGMAAGFDATQFANERVAAAAVQALAADRRIGAAIDAGEAALAAGLDGAALRMHLGLAHLERGYVADKAARAQLHFTEGVRLSPEHLRLNALQGETLLRTGRYVDALAPLSKACELAPGLVQARSLYARALRYAGRHADAADQALKLVEAAPDSPRWQRSAAAALVQAGRVDQAGRLFDRYLRGRADRLPGTFAQALRELEGRVDDASTLSAIPLARLDWAWSLRRGQDGVDREQWERAARWGYLADQLILEWLECRQGREEEAMEVLDGLDELEAFLQPFLEDGRGMVVATAHVGPMYAGLMVLELLGVPSRWISSTPSIAGTSYASALISTADKSDPQVGRAMLRALADGYAVCLAVDGAPNPAAPRIVFEGQEITYSSFAARAAHRLGLPSMFYAPRWVNGRVVHSVQALPEAQPGENVEAYALRWQEAYLQLLREHLAGSPENLRLSGGIWRHVRAPEKG</sequence>
<protein>
    <submittedName>
        <fullName evidence="1">Uncharacterized protein</fullName>
    </submittedName>
</protein>
<dbReference type="Gene3D" id="1.25.40.10">
    <property type="entry name" value="Tetratricopeptide repeat domain"/>
    <property type="match status" value="2"/>
</dbReference>
<evidence type="ECO:0000313" key="1">
    <source>
        <dbReference type="EMBL" id="OWT60600.1"/>
    </source>
</evidence>
<dbReference type="Proteomes" id="UP000214603">
    <property type="component" value="Unassembled WGS sequence"/>
</dbReference>
<organism evidence="1 2">
    <name type="scientific">Candidimonas nitroreducens</name>
    <dbReference type="NCBI Taxonomy" id="683354"/>
    <lineage>
        <taxon>Bacteria</taxon>
        <taxon>Pseudomonadati</taxon>
        <taxon>Pseudomonadota</taxon>
        <taxon>Betaproteobacteria</taxon>
        <taxon>Burkholderiales</taxon>
        <taxon>Alcaligenaceae</taxon>
        <taxon>Candidimonas</taxon>
    </lineage>
</organism>
<accession>A0A225MKZ1</accession>
<dbReference type="EMBL" id="NJIH01000005">
    <property type="protein sequence ID" value="OWT60600.1"/>
    <property type="molecule type" value="Genomic_DNA"/>
</dbReference>
<comment type="caution">
    <text evidence="1">The sequence shown here is derived from an EMBL/GenBank/DDBJ whole genome shotgun (WGS) entry which is preliminary data.</text>
</comment>
<dbReference type="InterPro" id="IPR011990">
    <property type="entry name" value="TPR-like_helical_dom_sf"/>
</dbReference>
<dbReference type="OrthoDB" id="8665128at2"/>
<dbReference type="SUPFAM" id="SSF48452">
    <property type="entry name" value="TPR-like"/>
    <property type="match status" value="1"/>
</dbReference>
<evidence type="ECO:0000313" key="2">
    <source>
        <dbReference type="Proteomes" id="UP000214603"/>
    </source>
</evidence>
<keyword evidence="2" id="KW-1185">Reference proteome</keyword>
<proteinExistence type="predicted"/>
<name>A0A225MKZ1_9BURK</name>